<proteinExistence type="predicted"/>
<evidence type="ECO:0000256" key="3">
    <source>
        <dbReference type="ARBA" id="ARBA00022960"/>
    </source>
</evidence>
<evidence type="ECO:0000256" key="8">
    <source>
        <dbReference type="SAM" id="SignalP"/>
    </source>
</evidence>
<evidence type="ECO:0000256" key="6">
    <source>
        <dbReference type="PROSITE-ProRule" id="PRU01373"/>
    </source>
</evidence>
<dbReference type="GO" id="GO:0071972">
    <property type="term" value="F:peptidoglycan L,D-transpeptidase activity"/>
    <property type="evidence" value="ECO:0007669"/>
    <property type="project" value="TreeGrafter"/>
</dbReference>
<dbReference type="GO" id="GO:0071555">
    <property type="term" value="P:cell wall organization"/>
    <property type="evidence" value="ECO:0007669"/>
    <property type="project" value="UniProtKB-UniRule"/>
</dbReference>
<feature type="active site" description="Nucleophile" evidence="6">
    <location>
        <position position="470"/>
    </location>
</feature>
<dbReference type="PANTHER" id="PTHR30582">
    <property type="entry name" value="L,D-TRANSPEPTIDASE"/>
    <property type="match status" value="1"/>
</dbReference>
<keyword evidence="5 6" id="KW-0961">Cell wall biogenesis/degradation</keyword>
<feature type="domain" description="L,D-TPase catalytic" evidence="9">
    <location>
        <begin position="375"/>
        <end position="494"/>
    </location>
</feature>
<dbReference type="Gene3D" id="2.40.440.10">
    <property type="entry name" value="L,D-transpeptidase catalytic domain-like"/>
    <property type="match status" value="1"/>
</dbReference>
<dbReference type="InterPro" id="IPR038063">
    <property type="entry name" value="Transpep_catalytic_dom"/>
</dbReference>
<keyword evidence="11" id="KW-1185">Reference proteome</keyword>
<evidence type="ECO:0000256" key="1">
    <source>
        <dbReference type="ARBA" id="ARBA00004752"/>
    </source>
</evidence>
<keyword evidence="4 6" id="KW-0573">Peptidoglycan synthesis</keyword>
<dbReference type="EMBL" id="JAAZWO010000020">
    <property type="protein sequence ID" value="MBC2398948.1"/>
    <property type="molecule type" value="Genomic_DNA"/>
</dbReference>
<dbReference type="AlphaFoldDB" id="A0A923J2R5"/>
<evidence type="ECO:0000256" key="7">
    <source>
        <dbReference type="SAM" id="MobiDB-lite"/>
    </source>
</evidence>
<dbReference type="InterPro" id="IPR050979">
    <property type="entry name" value="LD-transpeptidase"/>
</dbReference>
<dbReference type="RefSeq" id="WP_051593468.1">
    <property type="nucleotide sequence ID" value="NZ_JAAZWO010000020.1"/>
</dbReference>
<evidence type="ECO:0000256" key="4">
    <source>
        <dbReference type="ARBA" id="ARBA00022984"/>
    </source>
</evidence>
<organism evidence="10 11">
    <name type="scientific">Clostridium tetanomorphum</name>
    <dbReference type="NCBI Taxonomy" id="1553"/>
    <lineage>
        <taxon>Bacteria</taxon>
        <taxon>Bacillati</taxon>
        <taxon>Bacillota</taxon>
        <taxon>Clostridia</taxon>
        <taxon>Eubacteriales</taxon>
        <taxon>Clostridiaceae</taxon>
        <taxon>Clostridium</taxon>
    </lineage>
</organism>
<accession>A0A923J2R5</accession>
<feature type="signal peptide" evidence="8">
    <location>
        <begin position="1"/>
        <end position="30"/>
    </location>
</feature>
<dbReference type="Gene3D" id="2.30.30.40">
    <property type="entry name" value="SH3 Domains"/>
    <property type="match status" value="1"/>
</dbReference>
<dbReference type="GO" id="GO:0018104">
    <property type="term" value="P:peptidoglycan-protein cross-linking"/>
    <property type="evidence" value="ECO:0007669"/>
    <property type="project" value="TreeGrafter"/>
</dbReference>
<dbReference type="PANTHER" id="PTHR30582:SF2">
    <property type="entry name" value="L,D-TRANSPEPTIDASE YCIB-RELATED"/>
    <property type="match status" value="1"/>
</dbReference>
<dbReference type="Pfam" id="PF03734">
    <property type="entry name" value="YkuD"/>
    <property type="match status" value="1"/>
</dbReference>
<feature type="region of interest" description="Disordered" evidence="7">
    <location>
        <begin position="281"/>
        <end position="301"/>
    </location>
</feature>
<evidence type="ECO:0000313" key="11">
    <source>
        <dbReference type="Proteomes" id="UP000563151"/>
    </source>
</evidence>
<evidence type="ECO:0000256" key="5">
    <source>
        <dbReference type="ARBA" id="ARBA00023316"/>
    </source>
</evidence>
<comment type="caution">
    <text evidence="10">The sequence shown here is derived from an EMBL/GenBank/DDBJ whole genome shotgun (WGS) entry which is preliminary data.</text>
</comment>
<dbReference type="SUPFAM" id="SSF141523">
    <property type="entry name" value="L,D-transpeptidase catalytic domain-like"/>
    <property type="match status" value="1"/>
</dbReference>
<keyword evidence="8" id="KW-0732">Signal</keyword>
<comment type="pathway">
    <text evidence="1 6">Cell wall biogenesis; peptidoglycan biosynthesis.</text>
</comment>
<feature type="active site" description="Proton donor/acceptor" evidence="6">
    <location>
        <position position="444"/>
    </location>
</feature>
<evidence type="ECO:0000256" key="2">
    <source>
        <dbReference type="ARBA" id="ARBA00022679"/>
    </source>
</evidence>
<keyword evidence="2" id="KW-0808">Transferase</keyword>
<evidence type="ECO:0000313" key="10">
    <source>
        <dbReference type="EMBL" id="MBC2398948.1"/>
    </source>
</evidence>
<protein>
    <submittedName>
        <fullName evidence="10">L,D-transpeptidase family protein</fullName>
    </submittedName>
</protein>
<gene>
    <name evidence="10" type="ORF">HGG79_14360</name>
</gene>
<dbReference type="GO" id="GO:0016740">
    <property type="term" value="F:transferase activity"/>
    <property type="evidence" value="ECO:0007669"/>
    <property type="project" value="UniProtKB-KW"/>
</dbReference>
<dbReference type="Proteomes" id="UP000563151">
    <property type="component" value="Unassembled WGS sequence"/>
</dbReference>
<evidence type="ECO:0000259" key="9">
    <source>
        <dbReference type="PROSITE" id="PS52029"/>
    </source>
</evidence>
<name>A0A923J2R5_CLOTT</name>
<dbReference type="PROSITE" id="PS52029">
    <property type="entry name" value="LD_TPASE"/>
    <property type="match status" value="1"/>
</dbReference>
<sequence length="495" mass="56512">MKKKLNLIRLFLVVLICTVMLGSLSFRVYAADSVEDGQTVKEEKVNKVIIPVQENTILKNASMHFENSIIYQNDIIHYLINANYNGKINYRVFLHHLDSDSWKDITPGYTLDRNGRELYQANLLKLTPGKYEIIVFAKKAESQGEKNIKIKEYDVKYDDYKIEQFQCVENIDPQLDASIQGKSPLYEGSIEQITLKSNGFDGLVQYNVLLYSNKTKQWKSITNGYTKAINAKEVYKISTDKLSADSYTLSVRVKKAGYKGSKLDSLGDYDNLKNFTMSVIKKPKPKPKSSEPEAPKIQPIYVGNDNENSKINIRRDSSLNSPVVGQIYGSTQGIKVLGKKGNFYYVQAKDYDTLRNVKGYIRQDYVKQVTPSNIYSIIVDISDQKVYIYKYGKLVQKFICSTGMDATPTPTGTYLIGGRGPSFGQEKGYICYNFVRINHDYLFHSVLHYLDGSIIQSEYNKLGRKASHGCIRLKDENIKWIYNNIPRNTLVVIQQ</sequence>
<feature type="chain" id="PRO_5037897248" evidence="8">
    <location>
        <begin position="31"/>
        <end position="495"/>
    </location>
</feature>
<dbReference type="InterPro" id="IPR005490">
    <property type="entry name" value="LD_TPept_cat_dom"/>
</dbReference>
<reference evidence="10 11" key="1">
    <citation type="submission" date="2020-04" db="EMBL/GenBank/DDBJ databases">
        <title>Genomic insights into acetone-butanol-ethanol (ABE) fermentation by sequencing solventogenic clostridia strains.</title>
        <authorList>
            <person name="Brown S."/>
        </authorList>
    </citation>
    <scope>NUCLEOTIDE SEQUENCE [LARGE SCALE GENOMIC DNA]</scope>
    <source>
        <strain evidence="10 11">DJ011</strain>
    </source>
</reference>
<dbReference type="GO" id="GO:0008360">
    <property type="term" value="P:regulation of cell shape"/>
    <property type="evidence" value="ECO:0007669"/>
    <property type="project" value="UniProtKB-UniRule"/>
</dbReference>
<dbReference type="GO" id="GO:0005576">
    <property type="term" value="C:extracellular region"/>
    <property type="evidence" value="ECO:0007669"/>
    <property type="project" value="TreeGrafter"/>
</dbReference>
<keyword evidence="3 6" id="KW-0133">Cell shape</keyword>
<dbReference type="CDD" id="cd16913">
    <property type="entry name" value="YkuD_like"/>
    <property type="match status" value="1"/>
</dbReference>